<accession>A0A4U1BFL9</accession>
<evidence type="ECO:0000259" key="3">
    <source>
        <dbReference type="PROSITE" id="PS50983"/>
    </source>
</evidence>
<reference evidence="4 5" key="1">
    <citation type="submission" date="2019-04" db="EMBL/GenBank/DDBJ databases">
        <authorList>
            <person name="Hwang J.C."/>
        </authorList>
    </citation>
    <scope>NUCLEOTIDE SEQUENCE [LARGE SCALE GENOMIC DNA]</scope>
    <source>
        <strain evidence="4 5">IMCC35002</strain>
    </source>
</reference>
<dbReference type="Proteomes" id="UP000305675">
    <property type="component" value="Unassembled WGS sequence"/>
</dbReference>
<sequence>MRRVFSSLFCLLALLQSVSVWAAAERIVTLAPSWSHTVAEMGGIDNLVGVTRYARFPEAVPARVRSGELTVVGGFTDIKLEKILAQNPDLVLTASPLQLELKAKLDAKGIDTLHMQERSVDDIYAKFLALGERMGKQDQAKALVDKLKSDIASISETYQQGKRPKVYYELNYYYKCVPGADSYIRELIELAGGEPLFAERPGNAPAVTWEEVVAANPDVILIPIWPGAQPAVFEGPRAGNGTTTIEEVMGRKDADKVAAVQHGGVRFIDSAVTKQPSPGLAKAVQLFAEAIHGQ</sequence>
<feature type="domain" description="Fe/B12 periplasmic-binding" evidence="3">
    <location>
        <begin position="26"/>
        <end position="294"/>
    </location>
</feature>
<feature type="chain" id="PRO_5020419437" description="Fe/B12 periplasmic-binding domain-containing protein" evidence="2">
    <location>
        <begin position="23"/>
        <end position="294"/>
    </location>
</feature>
<evidence type="ECO:0000256" key="2">
    <source>
        <dbReference type="SAM" id="SignalP"/>
    </source>
</evidence>
<dbReference type="GO" id="GO:0071281">
    <property type="term" value="P:cellular response to iron ion"/>
    <property type="evidence" value="ECO:0007669"/>
    <property type="project" value="TreeGrafter"/>
</dbReference>
<evidence type="ECO:0000313" key="4">
    <source>
        <dbReference type="EMBL" id="TKB50076.1"/>
    </source>
</evidence>
<comment type="caution">
    <text evidence="4">The sequence shown here is derived from an EMBL/GenBank/DDBJ whole genome shotgun (WGS) entry which is preliminary data.</text>
</comment>
<dbReference type="InterPro" id="IPR002491">
    <property type="entry name" value="ABC_transptr_periplasmic_BD"/>
</dbReference>
<keyword evidence="5" id="KW-1185">Reference proteome</keyword>
<keyword evidence="1 2" id="KW-0732">Signal</keyword>
<name>A0A4U1BFL9_9GAMM</name>
<dbReference type="PANTHER" id="PTHR30535:SF34">
    <property type="entry name" value="MOLYBDATE-BINDING PROTEIN MOLA"/>
    <property type="match status" value="1"/>
</dbReference>
<dbReference type="Gene3D" id="3.40.50.1980">
    <property type="entry name" value="Nitrogenase molybdenum iron protein domain"/>
    <property type="match status" value="2"/>
</dbReference>
<organism evidence="4 5">
    <name type="scientific">Ferrimonas aestuarii</name>
    <dbReference type="NCBI Taxonomy" id="2569539"/>
    <lineage>
        <taxon>Bacteria</taxon>
        <taxon>Pseudomonadati</taxon>
        <taxon>Pseudomonadota</taxon>
        <taxon>Gammaproteobacteria</taxon>
        <taxon>Alteromonadales</taxon>
        <taxon>Ferrimonadaceae</taxon>
        <taxon>Ferrimonas</taxon>
    </lineage>
</organism>
<gene>
    <name evidence="4" type="ORF">FCL42_20035</name>
</gene>
<dbReference type="OrthoDB" id="6495095at2"/>
<dbReference type="InterPro" id="IPR054828">
    <property type="entry name" value="Vit_B12_bind_prot"/>
</dbReference>
<protein>
    <recommendedName>
        <fullName evidence="3">Fe/B12 periplasmic-binding domain-containing protein</fullName>
    </recommendedName>
</protein>
<dbReference type="Pfam" id="PF01497">
    <property type="entry name" value="Peripla_BP_2"/>
    <property type="match status" value="1"/>
</dbReference>
<dbReference type="NCBIfam" id="NF038402">
    <property type="entry name" value="TroA_like"/>
    <property type="match status" value="1"/>
</dbReference>
<evidence type="ECO:0000256" key="1">
    <source>
        <dbReference type="ARBA" id="ARBA00022729"/>
    </source>
</evidence>
<dbReference type="PANTHER" id="PTHR30535">
    <property type="entry name" value="VITAMIN B12-BINDING PROTEIN"/>
    <property type="match status" value="1"/>
</dbReference>
<evidence type="ECO:0000313" key="5">
    <source>
        <dbReference type="Proteomes" id="UP000305675"/>
    </source>
</evidence>
<feature type="signal peptide" evidence="2">
    <location>
        <begin position="1"/>
        <end position="22"/>
    </location>
</feature>
<dbReference type="RefSeq" id="WP_136865208.1">
    <property type="nucleotide sequence ID" value="NZ_SWCJ01000024.1"/>
</dbReference>
<dbReference type="AlphaFoldDB" id="A0A4U1BFL9"/>
<dbReference type="InterPro" id="IPR050902">
    <property type="entry name" value="ABC_Transporter_SBP"/>
</dbReference>
<proteinExistence type="predicted"/>
<dbReference type="PROSITE" id="PS50983">
    <property type="entry name" value="FE_B12_PBP"/>
    <property type="match status" value="1"/>
</dbReference>
<dbReference type="EMBL" id="SWCJ01000024">
    <property type="protein sequence ID" value="TKB50076.1"/>
    <property type="molecule type" value="Genomic_DNA"/>
</dbReference>
<dbReference type="SUPFAM" id="SSF53807">
    <property type="entry name" value="Helical backbone' metal receptor"/>
    <property type="match status" value="1"/>
</dbReference>